<organism evidence="1 2">
    <name type="scientific">Paenibacillus monticola</name>
    <dbReference type="NCBI Taxonomy" id="2666075"/>
    <lineage>
        <taxon>Bacteria</taxon>
        <taxon>Bacillati</taxon>
        <taxon>Bacillota</taxon>
        <taxon>Bacilli</taxon>
        <taxon>Bacillales</taxon>
        <taxon>Paenibacillaceae</taxon>
        <taxon>Paenibacillus</taxon>
    </lineage>
</organism>
<proteinExistence type="predicted"/>
<name>A0A7X2HB75_9BACL</name>
<dbReference type="AlphaFoldDB" id="A0A7X2HB75"/>
<comment type="caution">
    <text evidence="1">The sequence shown here is derived from an EMBL/GenBank/DDBJ whole genome shotgun (WGS) entry which is preliminary data.</text>
</comment>
<reference evidence="1 2" key="1">
    <citation type="submission" date="2019-11" db="EMBL/GenBank/DDBJ databases">
        <title>Paenibacillus monticola sp. nov., a novel PGPR strain isolated from mountain sample in China.</title>
        <authorList>
            <person name="Zhao Q."/>
            <person name="Li H.-P."/>
            <person name="Zhang J.-L."/>
        </authorList>
    </citation>
    <scope>NUCLEOTIDE SEQUENCE [LARGE SCALE GENOMIC DNA]</scope>
    <source>
        <strain evidence="1 2">LC-T2</strain>
    </source>
</reference>
<dbReference type="EMBL" id="WJXB01000017">
    <property type="protein sequence ID" value="MRN56899.1"/>
    <property type="molecule type" value="Genomic_DNA"/>
</dbReference>
<dbReference type="RefSeq" id="WP_154122403.1">
    <property type="nucleotide sequence ID" value="NZ_WJXB01000017.1"/>
</dbReference>
<sequence>MTIRIQLPLPLALLFENLRTSGEPDEVVIASIQNKDFSALLDHIAEPAMDITDRAELAEELHIDWSLVVRNGYEFGFLHTNGLKKLLRFRFHRIENRDYVQEGLSLQQLALSGEEIATLQTLIHRQWNVIEKGTVTENGKVRVTLQNKSEELAK</sequence>
<keyword evidence="2" id="KW-1185">Reference proteome</keyword>
<dbReference type="Proteomes" id="UP000463051">
    <property type="component" value="Unassembled WGS sequence"/>
</dbReference>
<gene>
    <name evidence="1" type="ORF">GJB61_28515</name>
</gene>
<accession>A0A7X2HB75</accession>
<evidence type="ECO:0000313" key="2">
    <source>
        <dbReference type="Proteomes" id="UP000463051"/>
    </source>
</evidence>
<protein>
    <submittedName>
        <fullName evidence="1">Uncharacterized protein</fullName>
    </submittedName>
</protein>
<evidence type="ECO:0000313" key="1">
    <source>
        <dbReference type="EMBL" id="MRN56899.1"/>
    </source>
</evidence>